<feature type="coiled-coil region" evidence="1">
    <location>
        <begin position="543"/>
        <end position="570"/>
    </location>
</feature>
<dbReference type="EMBL" id="CAJNOT010001555">
    <property type="protein sequence ID" value="CAF1216990.1"/>
    <property type="molecule type" value="Genomic_DNA"/>
</dbReference>
<accession>A0A814XIH3</accession>
<evidence type="ECO:0000313" key="4">
    <source>
        <dbReference type="Proteomes" id="UP000663864"/>
    </source>
</evidence>
<feature type="non-terminal residue" evidence="3">
    <location>
        <position position="1"/>
    </location>
</feature>
<feature type="compositionally biased region" description="Low complexity" evidence="2">
    <location>
        <begin position="407"/>
        <end position="419"/>
    </location>
</feature>
<evidence type="ECO:0000256" key="1">
    <source>
        <dbReference type="SAM" id="Coils"/>
    </source>
</evidence>
<sequence>NQRSIIIFGKKDDERSCLENNSSPTTVLQIDQNDYTIKYSPNLSESDHENFESNYNNIKELFRSDHSAILLFIIDLDVDQKTNIESIITFKILNDIYQFDNQSFLFIINDPFSNQYQNDIKKNLETLLNIANIKVCFISIEKDCHESLIPSIRNRTPTQWDKSKIFSCKYEEITTLKEELEKKQNSLIDMCSLTRESDQDILDFLRQPNKHIQENDGNIKEQKLVEINEMITTLEADVNENTDKKILQLQGELDRFKQCLENIRKLEKDIHEKKQQIQKFSENIVNANKVIAENDENLNDLLQIKKVQFEKNIKYIQSGIKQKKENIPVLEEKKKVSNSRLQFAEEYAKIKQNDVPSQIECYKKLLETIKQPDSCSTFLRDQYQHITQLINYLNCLEYENKDKRPDSNSNNLQDNLNLENKSENLPTTVSSLENEQKQVEQLENELSELNLKKTQAELDLRERNIINKSKVIEHQLNYLKFLPEIKALQEKSILLNKSSQIYSRTHYGFDLRGKKYAFQLPDPGNEQAQQDTIKKINDILELVDLIDKQIVELKAERQNLIEQSEITSEEKKLSHFKNIEKFLLTRFIRLSGFDRFTDGKILNGIESFISVLISEIIDRPHLYQIDVFNKPYPIIKQDNENLNFKLNINKNLSDLSNETDLLEDLFRKRLAYSYKENLQLSNKLAQVYQNEINQLSQIHSTKELNAIFSSYTNPTLFYFLSNIDENLDRLGLKLNKFDFEFEEISNFSLIKIKDLYRTAIIKVLFDEQERRKQIRLEKLTKNENEEIHLTNLIQQDEEREKQLLEKIAKTQEEIFKVESDLNKIIGQMTQSEEIYKKQIENLEQERKKILSELNDLNEELDKLSKDMINNEKEIRKIKQKVEDLNTQSQNVGPLNGQLVSELGINIKGDPIQVKKYKISVSGNVSYRGIHQNLKDTIEREIKCQNGGLFFDEEYLKVIANGINSLDDLPKEIKSVIVDRIKIDYQQHEWEDRLNRKYEKAVQQLNELKIDYKKIVGCYVDQIEILCGGIFLLDSNDYYPGIDLIIRAKRMKCGIEGKSVKLITTGSDAREFRFKQASDGSKKRTYRDIPEGHSGYVGEFGRDGQHAGNIFIKIDETIENLENLESVELSGGKGSSGQLGGSGDRGHKGKDGENGKAEDTRGFAGGQTTFGFGQPGTHSGDGGNAGFSGRGGKDGQPGKLTISDNQGDRFEQIKDRIQQKEGLAGEDPDLSSSTASKGGEGGEPTIVGMDQVRNKKSFIRKTTTENGEIDIPYLLEKNPELRETIEKNEDFGYRGLPTYVSVTFVLVAPIIIAPLPLLIDGTIPYRMSKNEEQYRLNPRRDKNTKGKSKENETSRFRQETERESETIKRDFSDTSNLDRSLLEKCKKVSENIKENDYEQIVNQLKIEEQTINSKIADYQIAQLDSDINECENRLRRLRQENVELMQEESLAIGQELELTTRQIDLRDRINEKQLTQKISVTNLQIYPGLYRQYQEEYGRMKDYLNEYKSVKEILLKKKREEKAQIENELAQLNTNLKENRKKLSRFKDEKLTLLKEEAILTEDILQKTEEEIQYEHEYEINYILDKEIESPRIRKTFLNKIEEDAFLPFVQKLTNSDQNNGNLLVFRVLSASISGKEDDQLVERSVCWLINFDPTKIDFQEITKIIKQFFQGDETVLCQFENSHKSAKIEQFDPYSIFIESLKAMINILKNIFQTKLSDMKFNLKQIERFYRGIHYSYEIDMNQIIQSIQNMKIDNGDLELNIIFVNFLKQIELITIEKFLDKMDKKTRNNLLKNLKLVLNYLNNKNEEIMFSYLDKDFLNQLSALRAKLGDFNNSLLINIENGLKNIKEKRFLQQINIIDDVEQMIQIFDFRRLFRLECSSIDFHHNNSCLTKLELDMLEFNEKPTFEQLISLAKKQKSLSSKSYHTIVNKLLSSYIDLDEPKKQSIKEKINQVQDNNIELVYKELRSLINPEEVEVKCEQLNEELNERNQDMEFIKSIKPIIGEKFQTVDLENMPLSSIEKVVETILLEVFYELYDMYNDKSLRDKAKEDYKEQVLFILKLDKNPEKCFSMFQTLCKQSYYCNDLLNTDDFEMFDRIEIKNSLFKLDYYYHNIPCDLENIPCHLEQLQKLFKISKTFLSNQTLENCPYKLDDFENAVHRVLTILNSEFGIDTTEVKYYSQLEKLINEVQLYYERHLKFADKCEAFLSNVSDHKHIKDVPMIETNIKQIEKIQFSYKGEEKLFHLSNNDNAEINIDWLKYLRFVHECNPTDQVLEKIKLDYVKQIESLKEQIANEQLEEFIRKYNQNESCDKQTKFLNIITSNKKNEIFIEVLYHLENSIKFQFEHEEKLSETIAELKSLNENNQFYDIIRILEEHENTLFVTLINSLYRPILGKQISSESILSNNKKDIIHQYELDSHVKDKKYKELQKKSIELYLEKFDQVLLKNCEDGDLFYQYRIQIFNNLLKDTKEKNSEEIEKTLASHLNQQIFSRLKKNNVLKYNIIDSNRLVTIPSTRVKTNFLSIKKLDYFFDKNGRFLIETAKKLNEYSVEVTLGEQKRIYDFSWHNSDQFDENYQMLNDLYTSCRIELFQKAIHEFNHNFTEKNLIEITKHFTYLFRLETLIRLNTKSQIDTIINFLKEFYSIIVDAMFPNTEDQLIISDFILALNSFVSLDDNPYIDAEEIEEELNDHDDNYSICNTDNADN</sequence>
<protein>
    <submittedName>
        <fullName evidence="3">Uncharacterized protein</fullName>
    </submittedName>
</protein>
<evidence type="ECO:0000313" key="3">
    <source>
        <dbReference type="EMBL" id="CAF1216990.1"/>
    </source>
</evidence>
<name>A0A814XIH3_9BILA</name>
<feature type="coiled-coil region" evidence="1">
    <location>
        <begin position="793"/>
        <end position="887"/>
    </location>
</feature>
<feature type="region of interest" description="Disordered" evidence="2">
    <location>
        <begin position="1127"/>
        <end position="1246"/>
    </location>
</feature>
<dbReference type="Proteomes" id="UP000663864">
    <property type="component" value="Unassembled WGS sequence"/>
</dbReference>
<evidence type="ECO:0000256" key="2">
    <source>
        <dbReference type="SAM" id="MobiDB-lite"/>
    </source>
</evidence>
<comment type="caution">
    <text evidence="3">The sequence shown here is derived from an EMBL/GenBank/DDBJ whole genome shotgun (WGS) entry which is preliminary data.</text>
</comment>
<feature type="compositionally biased region" description="Basic and acidic residues" evidence="2">
    <location>
        <begin position="1143"/>
        <end position="1160"/>
    </location>
</feature>
<feature type="region of interest" description="Disordered" evidence="2">
    <location>
        <begin position="1333"/>
        <end position="1370"/>
    </location>
</feature>
<feature type="coiled-coil region" evidence="1">
    <location>
        <begin position="249"/>
        <end position="290"/>
    </location>
</feature>
<proteinExistence type="predicted"/>
<feature type="coiled-coil region" evidence="1">
    <location>
        <begin position="1419"/>
        <end position="1446"/>
    </location>
</feature>
<feature type="coiled-coil region" evidence="1">
    <location>
        <begin position="1499"/>
        <end position="1570"/>
    </location>
</feature>
<gene>
    <name evidence="3" type="ORF">ZHD862_LOCUS23671</name>
</gene>
<feature type="compositionally biased region" description="Low complexity" evidence="2">
    <location>
        <begin position="1165"/>
        <end position="1176"/>
    </location>
</feature>
<feature type="compositionally biased region" description="Basic and acidic residues" evidence="2">
    <location>
        <begin position="1205"/>
        <end position="1218"/>
    </location>
</feature>
<feature type="compositionally biased region" description="Gly residues" evidence="2">
    <location>
        <begin position="1178"/>
        <end position="1189"/>
    </location>
</feature>
<feature type="region of interest" description="Disordered" evidence="2">
    <location>
        <begin position="403"/>
        <end position="423"/>
    </location>
</feature>
<dbReference type="PANTHER" id="PTHR45615:SF80">
    <property type="entry name" value="GRIP DOMAIN-CONTAINING PROTEIN"/>
    <property type="match status" value="1"/>
</dbReference>
<keyword evidence="1" id="KW-0175">Coiled coil</keyword>
<dbReference type="PANTHER" id="PTHR45615">
    <property type="entry name" value="MYOSIN HEAVY CHAIN, NON-MUSCLE"/>
    <property type="match status" value="1"/>
</dbReference>
<reference evidence="3" key="1">
    <citation type="submission" date="2021-02" db="EMBL/GenBank/DDBJ databases">
        <authorList>
            <person name="Nowell W R."/>
        </authorList>
    </citation>
    <scope>NUCLEOTIDE SEQUENCE</scope>
</reference>
<feature type="coiled-coil region" evidence="1">
    <location>
        <begin position="425"/>
        <end position="459"/>
    </location>
</feature>
<feature type="compositionally biased region" description="Gly residues" evidence="2">
    <location>
        <begin position="1130"/>
        <end position="1142"/>
    </location>
</feature>
<organism evidence="3 4">
    <name type="scientific">Rotaria sordida</name>
    <dbReference type="NCBI Taxonomy" id="392033"/>
    <lineage>
        <taxon>Eukaryota</taxon>
        <taxon>Metazoa</taxon>
        <taxon>Spiralia</taxon>
        <taxon>Gnathifera</taxon>
        <taxon>Rotifera</taxon>
        <taxon>Eurotatoria</taxon>
        <taxon>Bdelloidea</taxon>
        <taxon>Philodinida</taxon>
        <taxon>Philodinidae</taxon>
        <taxon>Rotaria</taxon>
    </lineage>
</organism>